<organism evidence="1 2">
    <name type="scientific">Paraglomus occultum</name>
    <dbReference type="NCBI Taxonomy" id="144539"/>
    <lineage>
        <taxon>Eukaryota</taxon>
        <taxon>Fungi</taxon>
        <taxon>Fungi incertae sedis</taxon>
        <taxon>Mucoromycota</taxon>
        <taxon>Glomeromycotina</taxon>
        <taxon>Glomeromycetes</taxon>
        <taxon>Paraglomerales</taxon>
        <taxon>Paraglomeraceae</taxon>
        <taxon>Paraglomus</taxon>
    </lineage>
</organism>
<comment type="caution">
    <text evidence="1">The sequence shown here is derived from an EMBL/GenBank/DDBJ whole genome shotgun (WGS) entry which is preliminary data.</text>
</comment>
<evidence type="ECO:0000313" key="2">
    <source>
        <dbReference type="Proteomes" id="UP000789572"/>
    </source>
</evidence>
<keyword evidence="2" id="KW-1185">Reference proteome</keyword>
<dbReference type="AlphaFoldDB" id="A0A9N8VWY4"/>
<proteinExistence type="predicted"/>
<name>A0A9N8VWY4_9GLOM</name>
<gene>
    <name evidence="1" type="ORF">POCULU_LOCUS659</name>
</gene>
<dbReference type="Proteomes" id="UP000789572">
    <property type="component" value="Unassembled WGS sequence"/>
</dbReference>
<dbReference type="EMBL" id="CAJVPJ010000037">
    <property type="protein sequence ID" value="CAG8463043.1"/>
    <property type="molecule type" value="Genomic_DNA"/>
</dbReference>
<protein>
    <submittedName>
        <fullName evidence="1">6401_t:CDS:1</fullName>
    </submittedName>
</protein>
<evidence type="ECO:0000313" key="1">
    <source>
        <dbReference type="EMBL" id="CAG8463043.1"/>
    </source>
</evidence>
<sequence length="278" mass="31278">MSTKRARPSVESLLHSSASSFKRRDIDALKVRYQTASESNVIPAVEARGFPDKYVVPGVDRQVLERQDLDINQLGITNNHVNTFIRKLNRVVVNAGAERDTAELLTDSLVLHLLIRAMKMDCWPLLTDVHPQYCLFIDGEPYVSAVPEFVIKKENCTVAVIEHFKNAHATTGFGETQIAAEMLSCASMNIQAYDNKKDYTSQLIFAVRVISSCVTFYKAVISVEYLQELDKGLPVENSVVIERWPGEGGRRDGLDLANPAQRRRVLEALTKIRHFLCQ</sequence>
<dbReference type="OrthoDB" id="2408098at2759"/>
<reference evidence="1" key="1">
    <citation type="submission" date="2021-06" db="EMBL/GenBank/DDBJ databases">
        <authorList>
            <person name="Kallberg Y."/>
            <person name="Tangrot J."/>
            <person name="Rosling A."/>
        </authorList>
    </citation>
    <scope>NUCLEOTIDE SEQUENCE</scope>
    <source>
        <strain evidence="1">IA702</strain>
    </source>
</reference>
<accession>A0A9N8VWY4</accession>